<organism evidence="3 4">
    <name type="scientific">Taxus chinensis</name>
    <name type="common">Chinese yew</name>
    <name type="synonym">Taxus wallichiana var. chinensis</name>
    <dbReference type="NCBI Taxonomy" id="29808"/>
    <lineage>
        <taxon>Eukaryota</taxon>
        <taxon>Viridiplantae</taxon>
        <taxon>Streptophyta</taxon>
        <taxon>Embryophyta</taxon>
        <taxon>Tracheophyta</taxon>
        <taxon>Spermatophyta</taxon>
        <taxon>Pinopsida</taxon>
        <taxon>Pinidae</taxon>
        <taxon>Conifers II</taxon>
        <taxon>Cupressales</taxon>
        <taxon>Taxaceae</taxon>
        <taxon>Taxus</taxon>
    </lineage>
</organism>
<evidence type="ECO:0000313" key="4">
    <source>
        <dbReference type="Proteomes" id="UP000824469"/>
    </source>
</evidence>
<dbReference type="GO" id="GO:1990404">
    <property type="term" value="F:NAD+-protein mono-ADP-ribosyltransferase activity"/>
    <property type="evidence" value="ECO:0007669"/>
    <property type="project" value="TreeGrafter"/>
</dbReference>
<gene>
    <name evidence="3" type="ORF">KI387_002298</name>
</gene>
<dbReference type="EMBL" id="JAHRHJ020000001">
    <property type="protein sequence ID" value="KAH9330190.1"/>
    <property type="molecule type" value="Genomic_DNA"/>
</dbReference>
<dbReference type="SUPFAM" id="SSF56399">
    <property type="entry name" value="ADP-ribosylation"/>
    <property type="match status" value="2"/>
</dbReference>
<evidence type="ECO:0000256" key="1">
    <source>
        <dbReference type="SAM" id="Coils"/>
    </source>
</evidence>
<name>A0AA38GZA4_TAXCH</name>
<reference evidence="3 4" key="1">
    <citation type="journal article" date="2021" name="Nat. Plants">
        <title>The Taxus genome provides insights into paclitaxel biosynthesis.</title>
        <authorList>
            <person name="Xiong X."/>
            <person name="Gou J."/>
            <person name="Liao Q."/>
            <person name="Li Y."/>
            <person name="Zhou Q."/>
            <person name="Bi G."/>
            <person name="Li C."/>
            <person name="Du R."/>
            <person name="Wang X."/>
            <person name="Sun T."/>
            <person name="Guo L."/>
            <person name="Liang H."/>
            <person name="Lu P."/>
            <person name="Wu Y."/>
            <person name="Zhang Z."/>
            <person name="Ro D.K."/>
            <person name="Shang Y."/>
            <person name="Huang S."/>
            <person name="Yan J."/>
        </authorList>
    </citation>
    <scope>NUCLEOTIDE SEQUENCE [LARGE SCALE GENOMIC DNA]</scope>
    <source>
        <strain evidence="3">Ta-2019</strain>
    </source>
</reference>
<dbReference type="InterPro" id="IPR012317">
    <property type="entry name" value="Poly(ADP-ribose)pol_cat_dom"/>
</dbReference>
<proteinExistence type="predicted"/>
<dbReference type="Gene3D" id="6.20.320.10">
    <property type="match status" value="1"/>
</dbReference>
<protein>
    <recommendedName>
        <fullName evidence="2">PARP catalytic domain-containing protein</fullName>
    </recommendedName>
</protein>
<dbReference type="PANTHER" id="PTHR45740">
    <property type="entry name" value="POLY [ADP-RIBOSE] POLYMERASE"/>
    <property type="match status" value="1"/>
</dbReference>
<feature type="domain" description="PARP catalytic" evidence="2">
    <location>
        <begin position="255"/>
        <end position="340"/>
    </location>
</feature>
<comment type="caution">
    <text evidence="3">The sequence shown here is derived from an EMBL/GenBank/DDBJ whole genome shotgun (WGS) entry which is preliminary data.</text>
</comment>
<feature type="domain" description="PARP catalytic" evidence="2">
    <location>
        <begin position="427"/>
        <end position="528"/>
    </location>
</feature>
<feature type="coiled-coil region" evidence="1">
    <location>
        <begin position="207"/>
        <end position="236"/>
    </location>
</feature>
<keyword evidence="1" id="KW-0175">Coiled coil</keyword>
<dbReference type="GO" id="GO:0003950">
    <property type="term" value="F:NAD+ poly-ADP-ribosyltransferase activity"/>
    <property type="evidence" value="ECO:0007669"/>
    <property type="project" value="InterPro"/>
</dbReference>
<dbReference type="Proteomes" id="UP000824469">
    <property type="component" value="Unassembled WGS sequence"/>
</dbReference>
<accession>A0AA38GZA4</accession>
<evidence type="ECO:0000259" key="2">
    <source>
        <dbReference type="Pfam" id="PF00644"/>
    </source>
</evidence>
<dbReference type="Gene3D" id="3.90.228.10">
    <property type="match status" value="2"/>
</dbReference>
<dbReference type="GO" id="GO:0005634">
    <property type="term" value="C:nucleus"/>
    <property type="evidence" value="ECO:0007669"/>
    <property type="project" value="TreeGrafter"/>
</dbReference>
<dbReference type="InterPro" id="IPR051712">
    <property type="entry name" value="ARTD-AVP"/>
</dbReference>
<evidence type="ECO:0000313" key="3">
    <source>
        <dbReference type="EMBL" id="KAH9330190.1"/>
    </source>
</evidence>
<dbReference type="Pfam" id="PF00644">
    <property type="entry name" value="PARP"/>
    <property type="match status" value="2"/>
</dbReference>
<dbReference type="AlphaFoldDB" id="A0AA38GZA4"/>
<sequence length="561" mass="63688">MMGTLDTWLKGIGCAYQFPEQKGHFIFVGITGRSPEKSPHWRTLIDYFKDEDCLSEQIHLNCPRHPSDAPVALCNKDASSFDPLVCAKPCWAVLDCGHFCSSTCHHGSHPRCEIQVLFKFQSCGHEEKKQCSQDQETLLCSKEISYTFDACRHTDVLKCWRVTKKEGLFCMHACPKELECGHPCTLKCYEDCKANPCGICIQIKKEIAAKEKQREGREIELKKEELEKEISKLKSQDVTVELSILELDSETDTAAEYLQVRDRTEKFIQPKHDILPVVTKIEKVRCQKSHIKFLETQKDLISPASPTQLLFHGTSDQGIQGILEAGFKLPSEDKRNMFGQRDGKDKGGTLYDEVVVYDPHQAIPRYIVHYKNLAFDPASAMPSLVSPVDRNLTRVLYEMSQTFTGNTPAEYHFRLAESQFFRMSSRNDYKVIKVEHIFNKSLQIQYEKAKEALKREKKCVEEMLVFHGTDKDAIEKIIEEGFKIGGEGVEVRHGSVYGKGVYTALDPNTSISYSKGGMILLSSALIGEKGTDYKEGGSTNVLVLHKTEHLLPKYIVHFIQK</sequence>
<keyword evidence="4" id="KW-1185">Reference proteome</keyword>
<dbReference type="PANTHER" id="PTHR45740:SF6">
    <property type="entry name" value="PROTEIN MONO-ADP-RIBOSYLTRANSFERASE PARP12"/>
    <property type="match status" value="1"/>
</dbReference>